<protein>
    <submittedName>
        <fullName evidence="1">Uncharacterized protein</fullName>
    </submittedName>
</protein>
<dbReference type="EMBL" id="JAEEGC010000052">
    <property type="protein sequence ID" value="MBV7273651.1"/>
    <property type="molecule type" value="Genomic_DNA"/>
</dbReference>
<dbReference type="Proteomes" id="UP000694308">
    <property type="component" value="Unassembled WGS sequence"/>
</dbReference>
<evidence type="ECO:0000313" key="1">
    <source>
        <dbReference type="EMBL" id="MBV7273651.1"/>
    </source>
</evidence>
<accession>A0A949WR80</accession>
<dbReference type="NCBIfam" id="NF038262">
    <property type="entry name" value="SiaB_fam_kinase"/>
    <property type="match status" value="1"/>
</dbReference>
<comment type="caution">
    <text evidence="1">The sequence shown here is derived from an EMBL/GenBank/DDBJ whole genome shotgun (WGS) entry which is preliminary data.</text>
</comment>
<gene>
    <name evidence="1" type="ORF">I6U48_12085</name>
</gene>
<dbReference type="InterPro" id="IPR046239">
    <property type="entry name" value="DUF6272"/>
</dbReference>
<dbReference type="RefSeq" id="WP_218320718.1">
    <property type="nucleotide sequence ID" value="NZ_JAEEGC010000052.1"/>
</dbReference>
<name>A0A949WR80_9CLOT</name>
<evidence type="ECO:0000313" key="2">
    <source>
        <dbReference type="Proteomes" id="UP000694308"/>
    </source>
</evidence>
<dbReference type="AlphaFoldDB" id="A0A949WR80"/>
<keyword evidence="2" id="KW-1185">Reference proteome</keyword>
<sequence length="181" mass="20477">MNKNLMELQSILRDSNILISFSGWFSQGIIEELGDAIKKHMQAEKSTKSNIGKVFGIFIEQTQNIRNYTVKKENSCNYESIANSGIVTIGKIGTEYFICSGNLVEEEDVLKLKEKLELLKNLNNDGLKKLYKDEIRKEPQEGSVSAGIGLIDIARKSSKPIEYSLKPIDDKFYFFQLSVVV</sequence>
<organism evidence="1 2">
    <name type="scientific">Clostridium thailandense</name>
    <dbReference type="NCBI Taxonomy" id="2794346"/>
    <lineage>
        <taxon>Bacteria</taxon>
        <taxon>Bacillati</taxon>
        <taxon>Bacillota</taxon>
        <taxon>Clostridia</taxon>
        <taxon>Eubacteriales</taxon>
        <taxon>Clostridiaceae</taxon>
        <taxon>Clostridium</taxon>
    </lineage>
</organism>
<reference evidence="1" key="1">
    <citation type="submission" date="2020-12" db="EMBL/GenBank/DDBJ databases">
        <title>Clostridium thailandense sp. nov., a novel acetogenic bacterium isolated from peat land soil in Thailand.</title>
        <authorList>
            <person name="Chaikitkaew S."/>
            <person name="Birkeland N.K."/>
        </authorList>
    </citation>
    <scope>NUCLEOTIDE SEQUENCE</scope>
    <source>
        <strain evidence="1">PL3</strain>
    </source>
</reference>
<proteinExistence type="predicted"/>
<dbReference type="Pfam" id="PF19788">
    <property type="entry name" value="DUF6272"/>
    <property type="match status" value="1"/>
</dbReference>